<name>A0A2P2N0U1_RHIMU</name>
<accession>A0A2P2N0U1</accession>
<proteinExistence type="predicted"/>
<organism evidence="1">
    <name type="scientific">Rhizophora mucronata</name>
    <name type="common">Asiatic mangrove</name>
    <dbReference type="NCBI Taxonomy" id="61149"/>
    <lineage>
        <taxon>Eukaryota</taxon>
        <taxon>Viridiplantae</taxon>
        <taxon>Streptophyta</taxon>
        <taxon>Embryophyta</taxon>
        <taxon>Tracheophyta</taxon>
        <taxon>Spermatophyta</taxon>
        <taxon>Magnoliopsida</taxon>
        <taxon>eudicotyledons</taxon>
        <taxon>Gunneridae</taxon>
        <taxon>Pentapetalae</taxon>
        <taxon>rosids</taxon>
        <taxon>fabids</taxon>
        <taxon>Malpighiales</taxon>
        <taxon>Rhizophoraceae</taxon>
        <taxon>Rhizophora</taxon>
    </lineage>
</organism>
<dbReference type="EMBL" id="GGEC01055606">
    <property type="protein sequence ID" value="MBX36090.1"/>
    <property type="molecule type" value="Transcribed_RNA"/>
</dbReference>
<evidence type="ECO:0000313" key="1">
    <source>
        <dbReference type="EMBL" id="MBX36090.1"/>
    </source>
</evidence>
<protein>
    <submittedName>
        <fullName evidence="1">Uncharacterized protein</fullName>
    </submittedName>
</protein>
<sequence>MSKTQEKPIRNSSRK</sequence>
<reference evidence="1" key="1">
    <citation type="submission" date="2018-02" db="EMBL/GenBank/DDBJ databases">
        <title>Rhizophora mucronata_Transcriptome.</title>
        <authorList>
            <person name="Meera S.P."/>
            <person name="Sreeshan A."/>
            <person name="Augustine A."/>
        </authorList>
    </citation>
    <scope>NUCLEOTIDE SEQUENCE</scope>
    <source>
        <tissue evidence="1">Leaf</tissue>
    </source>
</reference>